<organism evidence="3 4">
    <name type="scientific">Cohnella yongneupensis</name>
    <dbReference type="NCBI Taxonomy" id="425006"/>
    <lineage>
        <taxon>Bacteria</taxon>
        <taxon>Bacillati</taxon>
        <taxon>Bacillota</taxon>
        <taxon>Bacilli</taxon>
        <taxon>Bacillales</taxon>
        <taxon>Paenibacillaceae</taxon>
        <taxon>Cohnella</taxon>
    </lineage>
</organism>
<evidence type="ECO:0000256" key="2">
    <source>
        <dbReference type="SAM" id="Phobius"/>
    </source>
</evidence>
<evidence type="ECO:0000313" key="3">
    <source>
        <dbReference type="EMBL" id="MFC5531237.1"/>
    </source>
</evidence>
<keyword evidence="4" id="KW-1185">Reference proteome</keyword>
<feature type="region of interest" description="Disordered" evidence="1">
    <location>
        <begin position="1"/>
        <end position="39"/>
    </location>
</feature>
<evidence type="ECO:0000256" key="1">
    <source>
        <dbReference type="SAM" id="MobiDB-lite"/>
    </source>
</evidence>
<feature type="transmembrane region" description="Helical" evidence="2">
    <location>
        <begin position="170"/>
        <end position="191"/>
    </location>
</feature>
<keyword evidence="2" id="KW-0812">Transmembrane</keyword>
<evidence type="ECO:0000313" key="4">
    <source>
        <dbReference type="Proteomes" id="UP001596108"/>
    </source>
</evidence>
<feature type="transmembrane region" description="Helical" evidence="2">
    <location>
        <begin position="71"/>
        <end position="92"/>
    </location>
</feature>
<gene>
    <name evidence="3" type="ORF">ACFPQ4_17600</name>
</gene>
<reference evidence="4" key="1">
    <citation type="journal article" date="2019" name="Int. J. Syst. Evol. Microbiol.">
        <title>The Global Catalogue of Microorganisms (GCM) 10K type strain sequencing project: providing services to taxonomists for standard genome sequencing and annotation.</title>
        <authorList>
            <consortium name="The Broad Institute Genomics Platform"/>
            <consortium name="The Broad Institute Genome Sequencing Center for Infectious Disease"/>
            <person name="Wu L."/>
            <person name="Ma J."/>
        </authorList>
    </citation>
    <scope>NUCLEOTIDE SEQUENCE [LARGE SCALE GENOMIC DNA]</scope>
    <source>
        <strain evidence="4">CGMCC 1.18578</strain>
    </source>
</reference>
<dbReference type="Proteomes" id="UP001596108">
    <property type="component" value="Unassembled WGS sequence"/>
</dbReference>
<keyword evidence="2" id="KW-0472">Membrane</keyword>
<name>A0ABW0R5Z9_9BACL</name>
<accession>A0ABW0R5Z9</accession>
<feature type="transmembrane region" description="Helical" evidence="2">
    <location>
        <begin position="229"/>
        <end position="248"/>
    </location>
</feature>
<feature type="transmembrane region" description="Helical" evidence="2">
    <location>
        <begin position="135"/>
        <end position="158"/>
    </location>
</feature>
<protein>
    <recommendedName>
        <fullName evidence="5">Yip1 domain-containing protein</fullName>
    </recommendedName>
</protein>
<dbReference type="RefSeq" id="WP_378113192.1">
    <property type="nucleotide sequence ID" value="NZ_JBHSNC010000052.1"/>
</dbReference>
<dbReference type="EMBL" id="JBHSNC010000052">
    <property type="protein sequence ID" value="MFC5531237.1"/>
    <property type="molecule type" value="Genomic_DNA"/>
</dbReference>
<keyword evidence="2" id="KW-1133">Transmembrane helix</keyword>
<sequence>MSDQNSNLDHTSEAQVHQQAESQTAAAGAPQQPQGGAQAAANPLANIDVQKLIGLLKNPTASVRLQPAVDWIYGVIGAAIGVLGFFFFVWALKNETTPDVDAGDLDGLFSALSSITTAWDSPFFSLFGSLKSGEYLIVAVCAIVLAGVAFTLVGNWIGGRKRTWTEAATYYGGTQLMFGVGLFVSGIIAFISVELASFLGALLLVVSLLVLVIQALALHEVTRDRVFPYIYQSIGGFGIALYLVYLIFH</sequence>
<evidence type="ECO:0008006" key="5">
    <source>
        <dbReference type="Google" id="ProtNLM"/>
    </source>
</evidence>
<comment type="caution">
    <text evidence="3">The sequence shown here is derived from an EMBL/GenBank/DDBJ whole genome shotgun (WGS) entry which is preliminary data.</text>
</comment>
<feature type="compositionally biased region" description="Low complexity" evidence="1">
    <location>
        <begin position="25"/>
        <end position="39"/>
    </location>
</feature>
<feature type="compositionally biased region" description="Polar residues" evidence="1">
    <location>
        <begin position="1"/>
        <end position="24"/>
    </location>
</feature>
<proteinExistence type="predicted"/>
<feature type="transmembrane region" description="Helical" evidence="2">
    <location>
        <begin position="197"/>
        <end position="217"/>
    </location>
</feature>